<organism evidence="2 3">
    <name type="scientific">Oikopleura dioica</name>
    <name type="common">Tunicate</name>
    <dbReference type="NCBI Taxonomy" id="34765"/>
    <lineage>
        <taxon>Eukaryota</taxon>
        <taxon>Metazoa</taxon>
        <taxon>Chordata</taxon>
        <taxon>Tunicata</taxon>
        <taxon>Appendicularia</taxon>
        <taxon>Copelata</taxon>
        <taxon>Oikopleuridae</taxon>
        <taxon>Oikopleura</taxon>
    </lineage>
</organism>
<protein>
    <submittedName>
        <fullName evidence="2">Oidioi.mRNA.OKI2018_I69.XSR.g14974.t1.cds</fullName>
    </submittedName>
</protein>
<keyword evidence="3" id="KW-1185">Reference proteome</keyword>
<dbReference type="EMBL" id="OU015569">
    <property type="protein sequence ID" value="CAG5097196.1"/>
    <property type="molecule type" value="Genomic_DNA"/>
</dbReference>
<sequence>MDFYKNKRQQDSQLYMCNDHTLPERTFCVNRDEDEEEFSSFGSFERSHDSSGIASEDSYGDQNYYRSEESLDKLEITAADDDSQSSKRTVWVEPAPETTENVVRLGPWSKKNTKHVKITSPKKGTLRLVTNYQIRHIDVKKLEFKKTIVNEDVEEQDPQTDVKAKLAAVRKAKKEKKVYDYLQSSAESDIESTRSSEGEFKIVDSLSSNENEERRDNKRTSSTASGEHNLPSSKKQRMILVDYYASPTPGKVTQVKQSEPELRKVGVQENKSDQQTTVNPRANRNSPEQSDKAEKSEELTHKDLVKFEFNIHFSLHKATTASYKIDFCVKTAASCIRGSKEFEEYLKARRKEAQNIFKRKRKRDKNKFMASTKTPEETQDEAIIVSEEEKLLTKLEFNLCFSLHKCDVRKLNGDFCVRTAASCVRNSEIFQNHLKKRLAEVRAKFKQMNKDGRTAEVVAESKLLRICEQIAASKDDSIFNNIAFRALVHSWRTSPASKDIYETRKQIYKDIVAPELNKIYRRMKENTEKS</sequence>
<feature type="compositionally biased region" description="Basic and acidic residues" evidence="1">
    <location>
        <begin position="191"/>
        <end position="202"/>
    </location>
</feature>
<evidence type="ECO:0000313" key="3">
    <source>
        <dbReference type="Proteomes" id="UP001158576"/>
    </source>
</evidence>
<feature type="compositionally biased region" description="Basic and acidic residues" evidence="1">
    <location>
        <begin position="258"/>
        <end position="272"/>
    </location>
</feature>
<dbReference type="Proteomes" id="UP001158576">
    <property type="component" value="Chromosome XSR"/>
</dbReference>
<evidence type="ECO:0000313" key="2">
    <source>
        <dbReference type="EMBL" id="CAG5097196.1"/>
    </source>
</evidence>
<feature type="region of interest" description="Disordered" evidence="1">
    <location>
        <begin position="186"/>
        <end position="235"/>
    </location>
</feature>
<feature type="compositionally biased region" description="Polar residues" evidence="1">
    <location>
        <begin position="273"/>
        <end position="288"/>
    </location>
</feature>
<name>A0ABN7SIQ3_OIKDI</name>
<reference evidence="2 3" key="1">
    <citation type="submission" date="2021-04" db="EMBL/GenBank/DDBJ databases">
        <authorList>
            <person name="Bliznina A."/>
        </authorList>
    </citation>
    <scope>NUCLEOTIDE SEQUENCE [LARGE SCALE GENOMIC DNA]</scope>
</reference>
<feature type="region of interest" description="Disordered" evidence="1">
    <location>
        <begin position="249"/>
        <end position="297"/>
    </location>
</feature>
<accession>A0ABN7SIQ3</accession>
<feature type="region of interest" description="Disordered" evidence="1">
    <location>
        <begin position="39"/>
        <end position="62"/>
    </location>
</feature>
<proteinExistence type="predicted"/>
<feature type="compositionally biased region" description="Polar residues" evidence="1">
    <location>
        <begin position="220"/>
        <end position="233"/>
    </location>
</feature>
<evidence type="ECO:0000256" key="1">
    <source>
        <dbReference type="SAM" id="MobiDB-lite"/>
    </source>
</evidence>
<gene>
    <name evidence="2" type="ORF">OKIOD_LOCUS6532</name>
</gene>